<evidence type="ECO:0000313" key="9">
    <source>
        <dbReference type="EMBL" id="KAK7110605.1"/>
    </source>
</evidence>
<feature type="region of interest" description="Disordered" evidence="7">
    <location>
        <begin position="303"/>
        <end position="332"/>
    </location>
</feature>
<dbReference type="GO" id="GO:1990904">
    <property type="term" value="C:ribonucleoprotein complex"/>
    <property type="evidence" value="ECO:0007669"/>
    <property type="project" value="UniProtKB-KW"/>
</dbReference>
<feature type="domain" description="TROVE" evidence="8">
    <location>
        <begin position="332"/>
        <end position="686"/>
    </location>
</feature>
<dbReference type="Proteomes" id="UP001374579">
    <property type="component" value="Unassembled WGS sequence"/>
</dbReference>
<comment type="subcellular location">
    <subcellularLocation>
        <location evidence="1">Cytoplasm</location>
    </subcellularLocation>
</comment>
<dbReference type="Pfam" id="PF05731">
    <property type="entry name" value="TROVE"/>
    <property type="match status" value="1"/>
</dbReference>
<name>A0AAN9BVV5_9CAEN</name>
<evidence type="ECO:0000256" key="7">
    <source>
        <dbReference type="SAM" id="MobiDB-lite"/>
    </source>
</evidence>
<keyword evidence="4" id="KW-0479">Metal-binding</keyword>
<feature type="compositionally biased region" description="Basic and acidic residues" evidence="7">
    <location>
        <begin position="221"/>
        <end position="234"/>
    </location>
</feature>
<dbReference type="GO" id="GO:0046872">
    <property type="term" value="F:metal ion binding"/>
    <property type="evidence" value="ECO:0007669"/>
    <property type="project" value="UniProtKB-KW"/>
</dbReference>
<proteinExistence type="inferred from homology"/>
<organism evidence="9 10">
    <name type="scientific">Littorina saxatilis</name>
    <dbReference type="NCBI Taxonomy" id="31220"/>
    <lineage>
        <taxon>Eukaryota</taxon>
        <taxon>Metazoa</taxon>
        <taxon>Spiralia</taxon>
        <taxon>Lophotrochozoa</taxon>
        <taxon>Mollusca</taxon>
        <taxon>Gastropoda</taxon>
        <taxon>Caenogastropoda</taxon>
        <taxon>Littorinimorpha</taxon>
        <taxon>Littorinoidea</taxon>
        <taxon>Littorinidae</taxon>
        <taxon>Littorina</taxon>
    </lineage>
</organism>
<evidence type="ECO:0000256" key="3">
    <source>
        <dbReference type="ARBA" id="ARBA00022490"/>
    </source>
</evidence>
<dbReference type="SUPFAM" id="SSF140864">
    <property type="entry name" value="TROVE domain-like"/>
    <property type="match status" value="1"/>
</dbReference>
<dbReference type="InterPro" id="IPR036465">
    <property type="entry name" value="vWFA_dom_sf"/>
</dbReference>
<feature type="compositionally biased region" description="Polar residues" evidence="7">
    <location>
        <begin position="120"/>
        <end position="135"/>
    </location>
</feature>
<feature type="compositionally biased region" description="Polar residues" evidence="7">
    <location>
        <begin position="179"/>
        <end position="189"/>
    </location>
</feature>
<evidence type="ECO:0000256" key="6">
    <source>
        <dbReference type="ARBA" id="ARBA00023274"/>
    </source>
</evidence>
<dbReference type="GO" id="GO:0003723">
    <property type="term" value="F:RNA binding"/>
    <property type="evidence" value="ECO:0007669"/>
    <property type="project" value="UniProtKB-KW"/>
</dbReference>
<protein>
    <recommendedName>
        <fullName evidence="8">TROVE domain-containing protein</fullName>
    </recommendedName>
</protein>
<feature type="compositionally biased region" description="Basic and acidic residues" evidence="7">
    <location>
        <begin position="303"/>
        <end position="317"/>
    </location>
</feature>
<dbReference type="InterPro" id="IPR040322">
    <property type="entry name" value="TROVE2"/>
</dbReference>
<dbReference type="EMBL" id="JBAMIC010000003">
    <property type="protein sequence ID" value="KAK7110605.1"/>
    <property type="molecule type" value="Genomic_DNA"/>
</dbReference>
<comment type="similarity">
    <text evidence="2">Belongs to the Ro 60 kDa family.</text>
</comment>
<evidence type="ECO:0000259" key="8">
    <source>
        <dbReference type="PROSITE" id="PS50988"/>
    </source>
</evidence>
<evidence type="ECO:0000256" key="5">
    <source>
        <dbReference type="ARBA" id="ARBA00022884"/>
    </source>
</evidence>
<gene>
    <name evidence="9" type="ORF">V1264_014448</name>
</gene>
<comment type="caution">
    <text evidence="9">The sequence shown here is derived from an EMBL/GenBank/DDBJ whole genome shotgun (WGS) entry which is preliminary data.</text>
</comment>
<dbReference type="InterPro" id="IPR008858">
    <property type="entry name" value="TROVE_dom"/>
</dbReference>
<dbReference type="PANTHER" id="PTHR14202">
    <property type="entry name" value="60 KDA RIBONUCLEOPROTEIN SSA/RO"/>
    <property type="match status" value="1"/>
</dbReference>
<keyword evidence="6" id="KW-0687">Ribonucleoprotein</keyword>
<feature type="compositionally biased region" description="Low complexity" evidence="7">
    <location>
        <begin position="136"/>
        <end position="156"/>
    </location>
</feature>
<reference evidence="9 10" key="1">
    <citation type="submission" date="2024-02" db="EMBL/GenBank/DDBJ databases">
        <title>Chromosome-scale genome assembly of the rough periwinkle Littorina saxatilis.</title>
        <authorList>
            <person name="De Jode A."/>
            <person name="Faria R."/>
            <person name="Formenti G."/>
            <person name="Sims Y."/>
            <person name="Smith T.P."/>
            <person name="Tracey A."/>
            <person name="Wood J.M.D."/>
            <person name="Zagrodzka Z.B."/>
            <person name="Johannesson K."/>
            <person name="Butlin R.K."/>
            <person name="Leder E.H."/>
        </authorList>
    </citation>
    <scope>NUCLEOTIDE SEQUENCE [LARGE SCALE GENOMIC DNA]</scope>
    <source>
        <strain evidence="9">Snail1</strain>
        <tissue evidence="9">Muscle</tissue>
    </source>
</reference>
<dbReference type="Gene3D" id="3.40.50.410">
    <property type="entry name" value="von Willebrand factor, type A domain"/>
    <property type="match status" value="1"/>
</dbReference>
<accession>A0AAN9BVV5</accession>
<evidence type="ECO:0000256" key="1">
    <source>
        <dbReference type="ARBA" id="ARBA00004496"/>
    </source>
</evidence>
<dbReference type="InterPro" id="IPR056800">
    <property type="entry name" value="vWA_Ro60"/>
</dbReference>
<evidence type="ECO:0000313" key="10">
    <source>
        <dbReference type="Proteomes" id="UP001374579"/>
    </source>
</evidence>
<evidence type="ECO:0000256" key="4">
    <source>
        <dbReference type="ARBA" id="ARBA00022723"/>
    </source>
</evidence>
<dbReference type="PANTHER" id="PTHR14202:SF0">
    <property type="entry name" value="RNA-BINDING PROTEIN RO60"/>
    <property type="match status" value="1"/>
</dbReference>
<evidence type="ECO:0000256" key="2">
    <source>
        <dbReference type="ARBA" id="ARBA00007814"/>
    </source>
</evidence>
<dbReference type="GO" id="GO:0005737">
    <property type="term" value="C:cytoplasm"/>
    <property type="evidence" value="ECO:0007669"/>
    <property type="project" value="UniProtKB-SubCell"/>
</dbReference>
<feature type="region of interest" description="Disordered" evidence="7">
    <location>
        <begin position="175"/>
        <end position="251"/>
    </location>
</feature>
<dbReference type="SUPFAM" id="SSF53300">
    <property type="entry name" value="vWA-like"/>
    <property type="match status" value="1"/>
</dbReference>
<dbReference type="Pfam" id="PF25045">
    <property type="entry name" value="vWA_Ro60"/>
    <property type="match status" value="1"/>
</dbReference>
<sequence>MPKDHNGLTTTYTTYRDFTLFLLRGILWIKKSGVKDSSLNLLHVSQQIIPWCLGLIIRLNMSARHLYDMLRHPFDPYNSEDEEDEELEKIMDVMKRATERAQAVPSCDTGQDPEPGGSSAPLQAGSSAQPMDTTASQSSGSLPNQSGSSTTGSQSQAVTDSAVVTLTSQLAGTKMPATDLSTPSTSQSVIVKDLSGDGLSPKRKASESDDGGDGEVGNQPAHKEARREGGEGGKGDSSSDAGPPPPPEEKREDVNDLIRMLNHHRRRPVSPHREQLFMQCSRDVIGQMKNELFYSQNRRIEKLRARNRRGEPRRPQSDEDSDEETLRQNPALPVPQVQAKFPVTDRQKLLRLLILGGIKVGRGRADDPTKNPDFNTVKRMITDGEGVQVVDLLKDVSVKGRSAKQDGLVYGLALCCRTDNMDTKRAAYAAIQDMCRTPTQIFQLIKYIETYTPESSGWGRGLRRAMCMWYNAYGTNPLRLAMHVTKYWQRHDWCHRDVFRLCHIKPANDAIGFIIRYAVKDMKEAEKFYLEDGYLGRDDLEKVHKYLKAVEEAKQCQDVERTSELIKEHDLVREQLRTEMLNEPDIWSVMLPSMPLTALIRNLGKMSFLNLFDDPERTQIVISKLNNVNAMKKARVHPFKLLLAHHIYKQGHGEKGSLNWPPNQEILAALESAFYKSFEAVEPTNKRILIALDISGSMTSRLMETPIEIREAATLMAMVTFRREPNCDIVGFHSKLIPLEMFKDENKTLDQLVSETHRLGFGSTDCSKPMTWARKHGKEYDAFIIYTDSETNSHRVPPYAALDKYRQTMNIPTAKLVVVGMSPHDFSIARPDDLHMMDVVGFDSDTPGMISEFLNGGLE</sequence>
<keyword evidence="5" id="KW-0694">RNA-binding</keyword>
<dbReference type="PROSITE" id="PS50988">
    <property type="entry name" value="TROVE"/>
    <property type="match status" value="1"/>
</dbReference>
<dbReference type="InterPro" id="IPR037214">
    <property type="entry name" value="TROVE_dom_sf"/>
</dbReference>
<feature type="region of interest" description="Disordered" evidence="7">
    <location>
        <begin position="99"/>
        <end position="157"/>
    </location>
</feature>
<keyword evidence="10" id="KW-1185">Reference proteome</keyword>
<dbReference type="AlphaFoldDB" id="A0AAN9BVV5"/>
<keyword evidence="3" id="KW-0963">Cytoplasm</keyword>